<proteinExistence type="inferred from homology"/>
<dbReference type="InterPro" id="IPR013325">
    <property type="entry name" value="RNA_pol_sigma_r2"/>
</dbReference>
<protein>
    <submittedName>
        <fullName evidence="2">Sigma-70 family RNA polymerase sigma factor</fullName>
    </submittedName>
</protein>
<dbReference type="EMBL" id="JAENIO010000038">
    <property type="protein sequence ID" value="MBK1834999.1"/>
    <property type="molecule type" value="Genomic_DNA"/>
</dbReference>
<keyword evidence="3" id="KW-1185">Reference proteome</keyword>
<dbReference type="AlphaFoldDB" id="A0A934RTZ6"/>
<accession>A0A934RTZ6</accession>
<dbReference type="RefSeq" id="WP_200392433.1">
    <property type="nucleotide sequence ID" value="NZ_JAENIO010000038.1"/>
</dbReference>
<dbReference type="Gene3D" id="1.20.120.1810">
    <property type="match status" value="1"/>
</dbReference>
<comment type="similarity">
    <text evidence="1">Belongs to the sigma-70 factor family.</text>
</comment>
<evidence type="ECO:0000313" key="2">
    <source>
        <dbReference type="EMBL" id="MBK1834999.1"/>
    </source>
</evidence>
<dbReference type="Gene3D" id="1.10.10.10">
    <property type="entry name" value="Winged helix-like DNA-binding domain superfamily/Winged helix DNA-binding domain"/>
    <property type="match status" value="1"/>
</dbReference>
<gene>
    <name evidence="2" type="ORF">JIN78_13090</name>
</gene>
<dbReference type="GO" id="GO:0003700">
    <property type="term" value="F:DNA-binding transcription factor activity"/>
    <property type="evidence" value="ECO:0007669"/>
    <property type="project" value="InterPro"/>
</dbReference>
<dbReference type="InterPro" id="IPR014284">
    <property type="entry name" value="RNA_pol_sigma-70_dom"/>
</dbReference>
<dbReference type="InterPro" id="IPR036388">
    <property type="entry name" value="WH-like_DNA-bd_sf"/>
</dbReference>
<reference evidence="2" key="1">
    <citation type="submission" date="2021-01" db="EMBL/GenBank/DDBJ databases">
        <title>Modified the classification status of verrucomicrobia.</title>
        <authorList>
            <person name="Feng X."/>
        </authorList>
    </citation>
    <scope>NUCLEOTIDE SEQUENCE</scope>
    <source>
        <strain evidence="2">KCTC 12986</strain>
    </source>
</reference>
<evidence type="ECO:0000313" key="3">
    <source>
        <dbReference type="Proteomes" id="UP000604083"/>
    </source>
</evidence>
<evidence type="ECO:0000256" key="1">
    <source>
        <dbReference type="ARBA" id="ARBA00007788"/>
    </source>
</evidence>
<dbReference type="NCBIfam" id="TIGR02937">
    <property type="entry name" value="sigma70-ECF"/>
    <property type="match status" value="1"/>
</dbReference>
<dbReference type="PANTHER" id="PTHR30376">
    <property type="entry name" value="SIGMA FACTOR RPOH HEAT SHOCK RELATED"/>
    <property type="match status" value="1"/>
</dbReference>
<dbReference type="SUPFAM" id="SSF88946">
    <property type="entry name" value="Sigma2 domain of RNA polymerase sigma factors"/>
    <property type="match status" value="1"/>
</dbReference>
<dbReference type="InterPro" id="IPR013324">
    <property type="entry name" value="RNA_pol_sigma_r3/r4-like"/>
</dbReference>
<dbReference type="GO" id="GO:0006352">
    <property type="term" value="P:DNA-templated transcription initiation"/>
    <property type="evidence" value="ECO:0007669"/>
    <property type="project" value="InterPro"/>
</dbReference>
<dbReference type="InterPro" id="IPR050813">
    <property type="entry name" value="Sigma-70_Factor"/>
</dbReference>
<comment type="caution">
    <text evidence="2">The sequence shown here is derived from an EMBL/GenBank/DDBJ whole genome shotgun (WGS) entry which is preliminary data.</text>
</comment>
<organism evidence="2 3">
    <name type="scientific">Roseibacillus ishigakijimensis</name>
    <dbReference type="NCBI Taxonomy" id="454146"/>
    <lineage>
        <taxon>Bacteria</taxon>
        <taxon>Pseudomonadati</taxon>
        <taxon>Verrucomicrobiota</taxon>
        <taxon>Verrucomicrobiia</taxon>
        <taxon>Verrucomicrobiales</taxon>
        <taxon>Verrucomicrobiaceae</taxon>
        <taxon>Roseibacillus</taxon>
    </lineage>
</organism>
<name>A0A934RTZ6_9BACT</name>
<sequence length="213" mass="24139">MKGGLSHWDDIISTHPVLDWQEEGALARQRDEGGRRGEEALEKLVLHNLRAVVQHVERMNAKECDKHDLFMSGLMGLRKAAERWKPMHKPGYKKPAPFVTYAYLWIREGVNREARKLWKDEDSLDAPLGNEADSADGHETRKEAACGEEEQEHLAFDASLLKLLTAREREIVTTVYLEPDGETPEEMAARLGLAEKSVLPMLYRATRKLIAAA</sequence>
<dbReference type="Proteomes" id="UP000604083">
    <property type="component" value="Unassembled WGS sequence"/>
</dbReference>
<dbReference type="PANTHER" id="PTHR30376:SF3">
    <property type="entry name" value="RNA POLYMERASE SIGMA FACTOR RPOH"/>
    <property type="match status" value="1"/>
</dbReference>
<dbReference type="SUPFAM" id="SSF88659">
    <property type="entry name" value="Sigma3 and sigma4 domains of RNA polymerase sigma factors"/>
    <property type="match status" value="1"/>
</dbReference>